<sequence>MQTCLACLSERAERARCGRNTDGGVCGYKSQLADPLCDHTRFNSRFLRSQKKNAIKMCKIHPLFVLAVAVACCHALPVEPEREPVAILKSEIVKTEDGYISAYEGADGISRNEEAVVVDKGTDEEALEVKGSYKYINEDGQEVEVFYTAGKNGFVPYGSIINPEITAVAEAAKDLPKVVKAEKAEKP</sequence>
<dbReference type="PROSITE" id="PS51155">
    <property type="entry name" value="CHIT_BIND_RR_2"/>
    <property type="match status" value="1"/>
</dbReference>
<dbReference type="Pfam" id="PF00379">
    <property type="entry name" value="Chitin_bind_4"/>
    <property type="match status" value="1"/>
</dbReference>
<name>A0A0J9RA72_DROSI</name>
<dbReference type="EMBL" id="CM002911">
    <property type="protein sequence ID" value="KMY92943.1"/>
    <property type="molecule type" value="Genomic_DNA"/>
</dbReference>
<dbReference type="GO" id="GO:0062129">
    <property type="term" value="C:chitin-based extracellular matrix"/>
    <property type="evidence" value="ECO:0007669"/>
    <property type="project" value="TreeGrafter"/>
</dbReference>
<accession>A0A0J9RA72</accession>
<dbReference type="InterPro" id="IPR000618">
    <property type="entry name" value="Insect_cuticle"/>
</dbReference>
<dbReference type="InterPro" id="IPR031311">
    <property type="entry name" value="CHIT_BIND_RR_consensus"/>
</dbReference>
<evidence type="ECO:0000256" key="2">
    <source>
        <dbReference type="PROSITE-ProRule" id="PRU00497"/>
    </source>
</evidence>
<reference evidence="3" key="2">
    <citation type="submission" date="2014-06" db="EMBL/GenBank/DDBJ databases">
        <authorList>
            <person name="Hu T."/>
            <person name="Eisen M.B."/>
            <person name="Thornton K.R."/>
            <person name="Andolfatto P."/>
        </authorList>
    </citation>
    <scope>NUCLEOTIDE SEQUENCE</scope>
    <source>
        <strain evidence="3">W501</strain>
    </source>
</reference>
<keyword evidence="1 2" id="KW-0193">Cuticle</keyword>
<protein>
    <submittedName>
        <fullName evidence="3">Uncharacterized protein</fullName>
    </submittedName>
</protein>
<dbReference type="GO" id="GO:0008010">
    <property type="term" value="F:structural constituent of chitin-based larval cuticle"/>
    <property type="evidence" value="ECO:0007669"/>
    <property type="project" value="TreeGrafter"/>
</dbReference>
<evidence type="ECO:0000256" key="1">
    <source>
        <dbReference type="ARBA" id="ARBA00022460"/>
    </source>
</evidence>
<reference evidence="3" key="3">
    <citation type="submission" date="2015-04" db="EMBL/GenBank/DDBJ databases">
        <authorList>
            <consortium name="FlyBase"/>
        </authorList>
    </citation>
    <scope>NUCLEOTIDE SEQUENCE</scope>
    <source>
        <strain evidence="3">W501</strain>
    </source>
</reference>
<dbReference type="Bgee" id="FBgn0197209">
    <property type="expression patterns" value="Expressed in multicellular organism and 1 other cell type or tissue"/>
</dbReference>
<dbReference type="Proteomes" id="UP000035880">
    <property type="component" value="Chromosome 2R"/>
</dbReference>
<reference evidence="3" key="1">
    <citation type="journal article" date="2013" name="Genome Res.">
        <title>A second-generation assembly of the Drosophila simulans genome provides new insights into patterns of lineage-specific divergence.</title>
        <authorList>
            <person name="Hu T.T."/>
            <person name="Eisen M.B."/>
            <person name="Thornton K.R."/>
            <person name="Andolfatto P."/>
        </authorList>
    </citation>
    <scope>NUCLEOTIDE SEQUENCE [LARGE SCALE GENOMIC DNA]</scope>
    <source>
        <strain evidence="3">W501</strain>
    </source>
</reference>
<dbReference type="KEGG" id="dsi:Dsimw501_GD25932"/>
<dbReference type="PANTHER" id="PTHR10380">
    <property type="entry name" value="CUTICLE PROTEIN"/>
    <property type="match status" value="1"/>
</dbReference>
<proteinExistence type="predicted"/>
<dbReference type="InterPro" id="IPR050468">
    <property type="entry name" value="Cuticle_Struct_Prot"/>
</dbReference>
<dbReference type="PROSITE" id="PS00233">
    <property type="entry name" value="CHIT_BIND_RR_1"/>
    <property type="match status" value="1"/>
</dbReference>
<dbReference type="PANTHER" id="PTHR10380:SF233">
    <property type="entry name" value="CUTICULAR PROTEIN 47EB-RELATED"/>
    <property type="match status" value="1"/>
</dbReference>
<organism evidence="3">
    <name type="scientific">Drosophila simulans</name>
    <name type="common">Fruit fly</name>
    <dbReference type="NCBI Taxonomy" id="7240"/>
    <lineage>
        <taxon>Eukaryota</taxon>
        <taxon>Metazoa</taxon>
        <taxon>Ecdysozoa</taxon>
        <taxon>Arthropoda</taxon>
        <taxon>Hexapoda</taxon>
        <taxon>Insecta</taxon>
        <taxon>Pterygota</taxon>
        <taxon>Neoptera</taxon>
        <taxon>Endopterygota</taxon>
        <taxon>Diptera</taxon>
        <taxon>Brachycera</taxon>
        <taxon>Muscomorpha</taxon>
        <taxon>Ephydroidea</taxon>
        <taxon>Drosophilidae</taxon>
        <taxon>Drosophila</taxon>
        <taxon>Sophophora</taxon>
    </lineage>
</organism>
<gene>
    <name evidence="3" type="primary">Dsim\GD25932</name>
    <name evidence="3" type="ORF">Dsimw501_GD25932</name>
</gene>
<evidence type="ECO:0000313" key="3">
    <source>
        <dbReference type="EMBL" id="KMY92943.1"/>
    </source>
</evidence>
<dbReference type="OrthoDB" id="6436213at2759"/>
<dbReference type="AlphaFoldDB" id="A0A0J9RA72"/>